<dbReference type="RefSeq" id="WP_338610052.1">
    <property type="nucleotide sequence ID" value="NZ_CP146275.1"/>
</dbReference>
<sequence>MDMLNGSLVAAFFLACATASFSPGPNNLMVMTSSAKFGLAATVPHGVGIMVGFPVMVFVVGFGLAGVFEAYPWINTAMRYGAALYFVWMAWTMLGIRIGNAQGSERPMRLHEAAGFQWINPKAWAMALSFVALFVPAGEGRLVNLLLVSLGCALVSVFSVGTWMVFGRGLIAFLRKTGTEKYLGPILAVLMLASVVLFIL</sequence>
<feature type="transmembrane region" description="Helical" evidence="6">
    <location>
        <begin position="45"/>
        <end position="68"/>
    </location>
</feature>
<evidence type="ECO:0000313" key="7">
    <source>
        <dbReference type="EMBL" id="WWT34252.1"/>
    </source>
</evidence>
<feature type="transmembrane region" description="Helical" evidence="6">
    <location>
        <begin position="142"/>
        <end position="166"/>
    </location>
</feature>
<dbReference type="Pfam" id="PF01810">
    <property type="entry name" value="LysE"/>
    <property type="match status" value="1"/>
</dbReference>
<evidence type="ECO:0000256" key="3">
    <source>
        <dbReference type="ARBA" id="ARBA00022692"/>
    </source>
</evidence>
<dbReference type="EMBL" id="CP146275">
    <property type="protein sequence ID" value="WWT34252.1"/>
    <property type="molecule type" value="Genomic_DNA"/>
</dbReference>
<evidence type="ECO:0000256" key="4">
    <source>
        <dbReference type="ARBA" id="ARBA00022989"/>
    </source>
</evidence>
<dbReference type="InterPro" id="IPR001123">
    <property type="entry name" value="LeuE-type"/>
</dbReference>
<protein>
    <submittedName>
        <fullName evidence="7">LysE family translocator</fullName>
    </submittedName>
</protein>
<reference evidence="7 8" key="1">
    <citation type="submission" date="2024-02" db="EMBL/GenBank/DDBJ databases">
        <title>Complete genome sequence of Pelagibacterium nitratireducens ZH15.</title>
        <authorList>
            <person name="Zhao L.H."/>
        </authorList>
    </citation>
    <scope>NUCLEOTIDE SEQUENCE [LARGE SCALE GENOMIC DNA]</scope>
    <source>
        <strain evidence="7 8">ZH15</strain>
    </source>
</reference>
<name>A0ABZ2IAZ9_9HYPH</name>
<keyword evidence="3 6" id="KW-0812">Transmembrane</keyword>
<dbReference type="PANTHER" id="PTHR30086:SF20">
    <property type="entry name" value="ARGININE EXPORTER PROTEIN ARGO-RELATED"/>
    <property type="match status" value="1"/>
</dbReference>
<gene>
    <name evidence="7" type="ORF">V6617_07255</name>
</gene>
<evidence type="ECO:0000256" key="6">
    <source>
        <dbReference type="SAM" id="Phobius"/>
    </source>
</evidence>
<dbReference type="PANTHER" id="PTHR30086">
    <property type="entry name" value="ARGININE EXPORTER PROTEIN ARGO"/>
    <property type="match status" value="1"/>
</dbReference>
<feature type="transmembrane region" description="Helical" evidence="6">
    <location>
        <begin position="118"/>
        <end position="135"/>
    </location>
</feature>
<keyword evidence="5 6" id="KW-0472">Membrane</keyword>
<dbReference type="Proteomes" id="UP001369958">
    <property type="component" value="Chromosome"/>
</dbReference>
<feature type="transmembrane region" description="Helical" evidence="6">
    <location>
        <begin position="80"/>
        <end position="98"/>
    </location>
</feature>
<evidence type="ECO:0000256" key="5">
    <source>
        <dbReference type="ARBA" id="ARBA00023136"/>
    </source>
</evidence>
<keyword evidence="2" id="KW-1003">Cell membrane</keyword>
<organism evidence="7 8">
    <name type="scientific">Pelagibacterium nitratireducens</name>
    <dbReference type="NCBI Taxonomy" id="1046114"/>
    <lineage>
        <taxon>Bacteria</taxon>
        <taxon>Pseudomonadati</taxon>
        <taxon>Pseudomonadota</taxon>
        <taxon>Alphaproteobacteria</taxon>
        <taxon>Hyphomicrobiales</taxon>
        <taxon>Devosiaceae</taxon>
        <taxon>Pelagibacterium</taxon>
    </lineage>
</organism>
<evidence type="ECO:0000256" key="1">
    <source>
        <dbReference type="ARBA" id="ARBA00004651"/>
    </source>
</evidence>
<keyword evidence="4 6" id="KW-1133">Transmembrane helix</keyword>
<proteinExistence type="predicted"/>
<comment type="subcellular location">
    <subcellularLocation>
        <location evidence="1">Cell membrane</location>
        <topology evidence="1">Multi-pass membrane protein</topology>
    </subcellularLocation>
</comment>
<evidence type="ECO:0000256" key="2">
    <source>
        <dbReference type="ARBA" id="ARBA00022475"/>
    </source>
</evidence>
<evidence type="ECO:0000313" key="8">
    <source>
        <dbReference type="Proteomes" id="UP001369958"/>
    </source>
</evidence>
<keyword evidence="8" id="KW-1185">Reference proteome</keyword>
<accession>A0ABZ2IAZ9</accession>
<feature type="transmembrane region" description="Helical" evidence="6">
    <location>
        <begin position="182"/>
        <end position="199"/>
    </location>
</feature>